<gene>
    <name evidence="11" type="ORF">METZ01_LOCUS59993</name>
</gene>
<accession>A0A381SUL0</accession>
<proteinExistence type="inferred from homology"/>
<dbReference type="NCBIfam" id="TIGR00589">
    <property type="entry name" value="ogt"/>
    <property type="match status" value="1"/>
</dbReference>
<dbReference type="SUPFAM" id="SSF46767">
    <property type="entry name" value="Methylated DNA-protein cysteine methyltransferase, C-terminal domain"/>
    <property type="match status" value="1"/>
</dbReference>
<evidence type="ECO:0000256" key="1">
    <source>
        <dbReference type="ARBA" id="ARBA00001286"/>
    </source>
</evidence>
<dbReference type="InterPro" id="IPR036631">
    <property type="entry name" value="MGMT_N_sf"/>
</dbReference>
<evidence type="ECO:0000256" key="6">
    <source>
        <dbReference type="ARBA" id="ARBA00022763"/>
    </source>
</evidence>
<dbReference type="Pfam" id="PF02870">
    <property type="entry name" value="Methyltransf_1N"/>
    <property type="match status" value="1"/>
</dbReference>
<dbReference type="InterPro" id="IPR036388">
    <property type="entry name" value="WH-like_DNA-bd_sf"/>
</dbReference>
<dbReference type="InterPro" id="IPR036217">
    <property type="entry name" value="MethylDNA_cys_MeTrfase_DNAb"/>
</dbReference>
<dbReference type="GO" id="GO:0003908">
    <property type="term" value="F:methylated-DNA-[protein]-cysteine S-methyltransferase activity"/>
    <property type="evidence" value="ECO:0007669"/>
    <property type="project" value="UniProtKB-EC"/>
</dbReference>
<dbReference type="FunFam" id="1.10.10.10:FF:000214">
    <property type="entry name" value="Methylated-DNA--protein-cysteine methyltransferase"/>
    <property type="match status" value="1"/>
</dbReference>
<evidence type="ECO:0000259" key="9">
    <source>
        <dbReference type="Pfam" id="PF01035"/>
    </source>
</evidence>
<name>A0A381SUL0_9ZZZZ</name>
<evidence type="ECO:0000256" key="4">
    <source>
        <dbReference type="ARBA" id="ARBA00022603"/>
    </source>
</evidence>
<feature type="domain" description="Methylated-DNA-[protein]-cysteine S-methyltransferase DNA binding" evidence="9">
    <location>
        <begin position="83"/>
        <end position="161"/>
    </location>
</feature>
<dbReference type="GO" id="GO:0032259">
    <property type="term" value="P:methylation"/>
    <property type="evidence" value="ECO:0007669"/>
    <property type="project" value="UniProtKB-KW"/>
</dbReference>
<dbReference type="PANTHER" id="PTHR10815">
    <property type="entry name" value="METHYLATED-DNA--PROTEIN-CYSTEINE METHYLTRANSFERASE"/>
    <property type="match status" value="1"/>
</dbReference>
<evidence type="ECO:0000256" key="2">
    <source>
        <dbReference type="ARBA" id="ARBA00008711"/>
    </source>
</evidence>
<keyword evidence="7" id="KW-0234">DNA repair</keyword>
<dbReference type="GO" id="GO:0006281">
    <property type="term" value="P:DNA repair"/>
    <property type="evidence" value="ECO:0007669"/>
    <property type="project" value="UniProtKB-KW"/>
</dbReference>
<reference evidence="11" key="1">
    <citation type="submission" date="2018-05" db="EMBL/GenBank/DDBJ databases">
        <authorList>
            <person name="Lanie J.A."/>
            <person name="Ng W.-L."/>
            <person name="Kazmierczak K.M."/>
            <person name="Andrzejewski T.M."/>
            <person name="Davidsen T.M."/>
            <person name="Wayne K.J."/>
            <person name="Tettelin H."/>
            <person name="Glass J.I."/>
            <person name="Rusch D."/>
            <person name="Podicherti R."/>
            <person name="Tsui H.-C.T."/>
            <person name="Winkler M.E."/>
        </authorList>
    </citation>
    <scope>NUCLEOTIDE SEQUENCE</scope>
</reference>
<dbReference type="PROSITE" id="PS00374">
    <property type="entry name" value="MGMT"/>
    <property type="match status" value="1"/>
</dbReference>
<protein>
    <recommendedName>
        <fullName evidence="3">methylated-DNA--[protein]-cysteine S-methyltransferase</fullName>
        <ecNumber evidence="3">2.1.1.63</ecNumber>
    </recommendedName>
</protein>
<evidence type="ECO:0000259" key="10">
    <source>
        <dbReference type="Pfam" id="PF02870"/>
    </source>
</evidence>
<keyword evidence="4" id="KW-0489">Methyltransferase</keyword>
<evidence type="ECO:0000256" key="8">
    <source>
        <dbReference type="ARBA" id="ARBA00049348"/>
    </source>
</evidence>
<dbReference type="InterPro" id="IPR001497">
    <property type="entry name" value="MethylDNA_cys_MeTrfase_AS"/>
</dbReference>
<dbReference type="Pfam" id="PF01035">
    <property type="entry name" value="DNA_binding_1"/>
    <property type="match status" value="1"/>
</dbReference>
<dbReference type="PANTHER" id="PTHR10815:SF13">
    <property type="entry name" value="METHYLATED-DNA--PROTEIN-CYSTEINE METHYLTRANSFERASE"/>
    <property type="match status" value="1"/>
</dbReference>
<keyword evidence="5" id="KW-0808">Transferase</keyword>
<evidence type="ECO:0000256" key="5">
    <source>
        <dbReference type="ARBA" id="ARBA00022679"/>
    </source>
</evidence>
<comment type="similarity">
    <text evidence="2">Belongs to the MGMT family.</text>
</comment>
<dbReference type="InterPro" id="IPR008332">
    <property type="entry name" value="MethylG_MeTrfase_N"/>
</dbReference>
<dbReference type="EMBL" id="UINC01003530">
    <property type="protein sequence ID" value="SVA07139.1"/>
    <property type="molecule type" value="Genomic_DNA"/>
</dbReference>
<dbReference type="SUPFAM" id="SSF53155">
    <property type="entry name" value="Methylated DNA-protein cysteine methyltransferase domain"/>
    <property type="match status" value="1"/>
</dbReference>
<evidence type="ECO:0000256" key="3">
    <source>
        <dbReference type="ARBA" id="ARBA00011918"/>
    </source>
</evidence>
<dbReference type="CDD" id="cd06445">
    <property type="entry name" value="ATase"/>
    <property type="match status" value="1"/>
</dbReference>
<comment type="catalytic activity">
    <reaction evidence="8">
        <text>a 6-O-methyl-2'-deoxyguanosine in DNA + L-cysteinyl-[protein] = S-methyl-L-cysteinyl-[protein] + a 2'-deoxyguanosine in DNA</text>
        <dbReference type="Rhea" id="RHEA:24000"/>
        <dbReference type="Rhea" id="RHEA-COMP:10131"/>
        <dbReference type="Rhea" id="RHEA-COMP:10132"/>
        <dbReference type="Rhea" id="RHEA-COMP:11367"/>
        <dbReference type="Rhea" id="RHEA-COMP:11368"/>
        <dbReference type="ChEBI" id="CHEBI:29950"/>
        <dbReference type="ChEBI" id="CHEBI:82612"/>
        <dbReference type="ChEBI" id="CHEBI:85445"/>
        <dbReference type="ChEBI" id="CHEBI:85448"/>
        <dbReference type="EC" id="2.1.1.63"/>
    </reaction>
</comment>
<dbReference type="EC" id="2.1.1.63" evidence="3"/>
<comment type="catalytic activity">
    <reaction evidence="1">
        <text>a 4-O-methyl-thymidine in DNA + L-cysteinyl-[protein] = a thymidine in DNA + S-methyl-L-cysteinyl-[protein]</text>
        <dbReference type="Rhea" id="RHEA:53428"/>
        <dbReference type="Rhea" id="RHEA-COMP:10131"/>
        <dbReference type="Rhea" id="RHEA-COMP:10132"/>
        <dbReference type="Rhea" id="RHEA-COMP:13555"/>
        <dbReference type="Rhea" id="RHEA-COMP:13556"/>
        <dbReference type="ChEBI" id="CHEBI:29950"/>
        <dbReference type="ChEBI" id="CHEBI:82612"/>
        <dbReference type="ChEBI" id="CHEBI:137386"/>
        <dbReference type="ChEBI" id="CHEBI:137387"/>
        <dbReference type="EC" id="2.1.1.63"/>
    </reaction>
</comment>
<evidence type="ECO:0000313" key="11">
    <source>
        <dbReference type="EMBL" id="SVA07139.1"/>
    </source>
</evidence>
<dbReference type="Gene3D" id="1.10.10.10">
    <property type="entry name" value="Winged helix-like DNA-binding domain superfamily/Winged helix DNA-binding domain"/>
    <property type="match status" value="1"/>
</dbReference>
<dbReference type="Gene3D" id="3.30.160.70">
    <property type="entry name" value="Methylated DNA-protein cysteine methyltransferase domain"/>
    <property type="match status" value="1"/>
</dbReference>
<dbReference type="InterPro" id="IPR014048">
    <property type="entry name" value="MethylDNA_cys_MeTrfase_DNA-bd"/>
</dbReference>
<feature type="domain" description="Methylguanine DNA methyltransferase ribonuclease-like" evidence="10">
    <location>
        <begin position="2"/>
        <end position="78"/>
    </location>
</feature>
<keyword evidence="6" id="KW-0227">DNA damage</keyword>
<sequence length="163" mass="18142">MIFYSTMSSPIGLLGIAKSNNGLRRVMFSKHAPFNQYLQTLYPQENIKRDDDELTDPINQLNEYFHLLRTKFELKLDLVAPPYYKKVLKMVANIPYGKTASYKTIAEQTGNSKAVRAVGGANANNPIPIIIPCHRVLSHSGKLGGFGGGEEKKVFLLELEGSL</sequence>
<dbReference type="AlphaFoldDB" id="A0A381SUL0"/>
<evidence type="ECO:0000256" key="7">
    <source>
        <dbReference type="ARBA" id="ARBA00023204"/>
    </source>
</evidence>
<organism evidence="11">
    <name type="scientific">marine metagenome</name>
    <dbReference type="NCBI Taxonomy" id="408172"/>
    <lineage>
        <taxon>unclassified sequences</taxon>
        <taxon>metagenomes</taxon>
        <taxon>ecological metagenomes</taxon>
    </lineage>
</organism>